<dbReference type="GO" id="GO:0005686">
    <property type="term" value="C:U2 snRNP"/>
    <property type="evidence" value="ECO:0007669"/>
    <property type="project" value="TreeGrafter"/>
</dbReference>
<dbReference type="GeneID" id="24920128"/>
<dbReference type="Proteomes" id="UP000008312">
    <property type="component" value="Unassembled WGS sequence"/>
</dbReference>
<accession>D8M4S2</accession>
<dbReference type="GO" id="GO:0000398">
    <property type="term" value="P:mRNA splicing, via spliceosome"/>
    <property type="evidence" value="ECO:0007669"/>
    <property type="project" value="TreeGrafter"/>
</dbReference>
<protein>
    <recommendedName>
        <fullName evidence="3">Splicing factor subunit</fullName>
    </recommendedName>
</protein>
<dbReference type="FunCoup" id="D8M4S2">
    <property type="interactions" value="459"/>
</dbReference>
<organism evidence="1">
    <name type="scientific">Blastocystis hominis</name>
    <dbReference type="NCBI Taxonomy" id="12968"/>
    <lineage>
        <taxon>Eukaryota</taxon>
        <taxon>Sar</taxon>
        <taxon>Stramenopiles</taxon>
        <taxon>Bigyra</taxon>
        <taxon>Opalozoa</taxon>
        <taxon>Opalinata</taxon>
        <taxon>Blastocystidae</taxon>
        <taxon>Blastocystis</taxon>
    </lineage>
</organism>
<dbReference type="OrthoDB" id="274726at2759"/>
<evidence type="ECO:0000313" key="2">
    <source>
        <dbReference type="Proteomes" id="UP000008312"/>
    </source>
</evidence>
<sequence length="61" mass="7082">MTKFEWAVNMQRDTLASHIGHEDMLYFVSIAENESVARVRSTMLEKMLQPCGPPPVRKEQF</sequence>
<evidence type="ECO:0008006" key="3">
    <source>
        <dbReference type="Google" id="ProtNLM"/>
    </source>
</evidence>
<dbReference type="Pfam" id="PF07189">
    <property type="entry name" value="SF3b10"/>
    <property type="match status" value="1"/>
</dbReference>
<evidence type="ECO:0000313" key="1">
    <source>
        <dbReference type="EMBL" id="CBK23061.2"/>
    </source>
</evidence>
<dbReference type="InParanoid" id="D8M4S2"/>
<dbReference type="OMA" id="HIGHEDM"/>
<dbReference type="InterPro" id="IPR009846">
    <property type="entry name" value="SF3b5/RDS3-10"/>
</dbReference>
<keyword evidence="2" id="KW-1185">Reference proteome</keyword>
<proteinExistence type="predicted"/>
<name>D8M4S2_BLAHO</name>
<dbReference type="GO" id="GO:0071011">
    <property type="term" value="C:precatalytic spliceosome"/>
    <property type="evidence" value="ECO:0007669"/>
    <property type="project" value="TreeGrafter"/>
</dbReference>
<dbReference type="AlphaFoldDB" id="D8M4S2"/>
<dbReference type="RefSeq" id="XP_012897109.1">
    <property type="nucleotide sequence ID" value="XM_013041655.1"/>
</dbReference>
<dbReference type="PANTHER" id="PTHR20978">
    <property type="entry name" value="SPLICING FACTOR 3B SUBUNIT 5"/>
    <property type="match status" value="1"/>
</dbReference>
<dbReference type="PANTHER" id="PTHR20978:SF0">
    <property type="entry name" value="SPLICING FACTOR 3B SUBUNIT 5"/>
    <property type="match status" value="1"/>
</dbReference>
<gene>
    <name evidence="1" type="ORF">GSBLH_T00003003001</name>
</gene>
<reference evidence="1" key="1">
    <citation type="submission" date="2010-02" db="EMBL/GenBank/DDBJ databases">
        <title>Sequencing and annotation of the Blastocystis hominis genome.</title>
        <authorList>
            <person name="Wincker P."/>
        </authorList>
    </citation>
    <scope>NUCLEOTIDE SEQUENCE</scope>
    <source>
        <strain evidence="1">Singapore isolate B</strain>
    </source>
</reference>
<dbReference type="EMBL" id="FN668654">
    <property type="protein sequence ID" value="CBK23061.2"/>
    <property type="molecule type" value="Genomic_DNA"/>
</dbReference>